<protein>
    <recommendedName>
        <fullName evidence="6">Pseudouridine synthase</fullName>
        <ecNumber evidence="6">5.4.99.-</ecNumber>
    </recommendedName>
</protein>
<dbReference type="CDD" id="cd00165">
    <property type="entry name" value="S4"/>
    <property type="match status" value="1"/>
</dbReference>
<comment type="function">
    <text evidence="6">Responsible for synthesis of pseudouridine from uracil.</text>
</comment>
<dbReference type="PROSITE" id="PS01129">
    <property type="entry name" value="PSI_RLU"/>
    <property type="match status" value="1"/>
</dbReference>
<dbReference type="PANTHER" id="PTHR21600:SF44">
    <property type="entry name" value="RIBOSOMAL LARGE SUBUNIT PSEUDOURIDINE SYNTHASE D"/>
    <property type="match status" value="1"/>
</dbReference>
<comment type="catalytic activity">
    <reaction evidence="3">
        <text>uridine(1911/1915/1917) in 23S rRNA = pseudouridine(1911/1915/1917) in 23S rRNA</text>
        <dbReference type="Rhea" id="RHEA:42524"/>
        <dbReference type="Rhea" id="RHEA-COMP:10097"/>
        <dbReference type="Rhea" id="RHEA-COMP:10098"/>
        <dbReference type="ChEBI" id="CHEBI:65314"/>
        <dbReference type="ChEBI" id="CHEBI:65315"/>
        <dbReference type="EC" id="5.4.99.23"/>
    </reaction>
</comment>
<organism evidence="9 10">
    <name type="scientific">Spiribacter aquaticus</name>
    <dbReference type="NCBI Taxonomy" id="1935996"/>
    <lineage>
        <taxon>Bacteria</taxon>
        <taxon>Pseudomonadati</taxon>
        <taxon>Pseudomonadota</taxon>
        <taxon>Gammaproteobacteria</taxon>
        <taxon>Chromatiales</taxon>
        <taxon>Ectothiorhodospiraceae</taxon>
        <taxon>Spiribacter</taxon>
    </lineage>
</organism>
<comment type="catalytic activity">
    <reaction evidence="6">
        <text>a uridine in RNA = a pseudouridine in RNA</text>
        <dbReference type="Rhea" id="RHEA:48348"/>
        <dbReference type="Rhea" id="RHEA-COMP:12068"/>
        <dbReference type="Rhea" id="RHEA-COMP:12069"/>
        <dbReference type="ChEBI" id="CHEBI:65314"/>
        <dbReference type="ChEBI" id="CHEBI:65315"/>
    </reaction>
</comment>
<feature type="compositionally biased region" description="Polar residues" evidence="7">
    <location>
        <begin position="294"/>
        <end position="303"/>
    </location>
</feature>
<evidence type="ECO:0000256" key="3">
    <source>
        <dbReference type="ARBA" id="ARBA00036882"/>
    </source>
</evidence>
<dbReference type="PANTHER" id="PTHR21600">
    <property type="entry name" value="MITOCHONDRIAL RNA PSEUDOURIDINE SYNTHASE"/>
    <property type="match status" value="1"/>
</dbReference>
<evidence type="ECO:0000313" key="10">
    <source>
        <dbReference type="Proteomes" id="UP000316688"/>
    </source>
</evidence>
<dbReference type="InterPro" id="IPR050188">
    <property type="entry name" value="RluA_PseudoU_synthase"/>
</dbReference>
<dbReference type="InterPro" id="IPR020103">
    <property type="entry name" value="PsdUridine_synth_cat_dom_sf"/>
</dbReference>
<dbReference type="InterPro" id="IPR006145">
    <property type="entry name" value="PsdUridine_synth_RsuA/RluA"/>
</dbReference>
<dbReference type="Pfam" id="PF00849">
    <property type="entry name" value="PseudoU_synth_2"/>
    <property type="match status" value="1"/>
</dbReference>
<dbReference type="PROSITE" id="PS50889">
    <property type="entry name" value="S4"/>
    <property type="match status" value="1"/>
</dbReference>
<evidence type="ECO:0000313" key="9">
    <source>
        <dbReference type="EMBL" id="TVO66686.1"/>
    </source>
</evidence>
<proteinExistence type="inferred from homology"/>
<dbReference type="EC" id="5.4.99.-" evidence="6"/>
<comment type="caution">
    <text evidence="9">The sequence shown here is derived from an EMBL/GenBank/DDBJ whole genome shotgun (WGS) entry which is preliminary data.</text>
</comment>
<evidence type="ECO:0000256" key="6">
    <source>
        <dbReference type="RuleBase" id="RU362028"/>
    </source>
</evidence>
<dbReference type="Gene3D" id="3.10.290.10">
    <property type="entry name" value="RNA-binding S4 domain"/>
    <property type="match status" value="1"/>
</dbReference>
<gene>
    <name evidence="9" type="ORF">FPL11_03095</name>
</gene>
<feature type="domain" description="Pseudouridine synthase RsuA/RluA-like" evidence="8">
    <location>
        <begin position="96"/>
        <end position="256"/>
    </location>
</feature>
<evidence type="ECO:0000256" key="4">
    <source>
        <dbReference type="PIRSR" id="PIRSR606225-1"/>
    </source>
</evidence>
<dbReference type="RefSeq" id="WP_144347172.1">
    <property type="nucleotide sequence ID" value="NZ_VMKP01000001.1"/>
</dbReference>
<keyword evidence="5" id="KW-0694">RNA-binding</keyword>
<name>A0A557RNH7_9GAMM</name>
<evidence type="ECO:0000256" key="7">
    <source>
        <dbReference type="SAM" id="MobiDB-lite"/>
    </source>
</evidence>
<dbReference type="Gene3D" id="3.30.2350.10">
    <property type="entry name" value="Pseudouridine synthase"/>
    <property type="match status" value="1"/>
</dbReference>
<feature type="region of interest" description="Disordered" evidence="7">
    <location>
        <begin position="278"/>
        <end position="303"/>
    </location>
</feature>
<evidence type="ECO:0000256" key="5">
    <source>
        <dbReference type="PROSITE-ProRule" id="PRU00182"/>
    </source>
</evidence>
<dbReference type="AlphaFoldDB" id="A0A557RNH7"/>
<evidence type="ECO:0000259" key="8">
    <source>
        <dbReference type="Pfam" id="PF00849"/>
    </source>
</evidence>
<dbReference type="InterPro" id="IPR036986">
    <property type="entry name" value="S4_RNA-bd_sf"/>
</dbReference>
<accession>A0A557RNH7</accession>
<comment type="similarity">
    <text evidence="1 6">Belongs to the pseudouridine synthase RluA family.</text>
</comment>
<dbReference type="InterPro" id="IPR006224">
    <property type="entry name" value="PsdUridine_synth_RluA-like_CS"/>
</dbReference>
<dbReference type="GO" id="GO:0160140">
    <property type="term" value="F:23S rRNA pseudouridine(1911/1915/1917) synthase activity"/>
    <property type="evidence" value="ECO:0007669"/>
    <property type="project" value="UniProtKB-EC"/>
</dbReference>
<dbReference type="SUPFAM" id="SSF55120">
    <property type="entry name" value="Pseudouridine synthase"/>
    <property type="match status" value="1"/>
</dbReference>
<dbReference type="SUPFAM" id="SSF55174">
    <property type="entry name" value="Alpha-L RNA-binding motif"/>
    <property type="match status" value="1"/>
</dbReference>
<sequence length="370" mass="39583">MNDSSVTRIERDATIPEAAAGRRLDAVLAELFPEFSRSRLQRWLRDGDLTVDGGSPRGRVAVKGGERIRLAATASEEGVVAAEPIPLSIVHEDTALLVINKPAGLVVHPGAGNADGTLQNALLHHDARLGGLPRGGIVHRLDRDTTGLMVVAKTLEAHTHLVEQLQARTVGREYLAVVGGTFTAGGSVDAPIGRHPRDRLRMAVRQGVDNNGDPIGAGVKPAVTHYRIEARFPAHTLLRCRLETGRTHQIRVHMAHIRHPIVGDVLYGGRLALPSGAESAIPAEGDSGVASAPSEHSSSTRNVHTLADVLRRFRRQALHAETLTLVHPTSGETLSWSAPPPDDFAALLAALRAHQAQMASAAEDDGRWRP</sequence>
<dbReference type="EMBL" id="VMKP01000001">
    <property type="protein sequence ID" value="TVO66686.1"/>
    <property type="molecule type" value="Genomic_DNA"/>
</dbReference>
<keyword evidence="2 6" id="KW-0413">Isomerase</keyword>
<keyword evidence="10" id="KW-1185">Reference proteome</keyword>
<dbReference type="CDD" id="cd02869">
    <property type="entry name" value="PseudoU_synth_RluA_like"/>
    <property type="match status" value="1"/>
</dbReference>
<reference evidence="9 10" key="1">
    <citation type="submission" date="2019-07" db="EMBL/GenBank/DDBJ databases">
        <title>Reclasification of Spiribacter aquaticus.</title>
        <authorList>
            <person name="Leon M.J."/>
            <person name="Sanchez-Porro C."/>
            <person name="Ventosa A."/>
        </authorList>
    </citation>
    <scope>NUCLEOTIDE SEQUENCE [LARGE SCALE GENOMIC DNA]</scope>
    <source>
        <strain evidence="9 10">SP30</strain>
    </source>
</reference>
<dbReference type="NCBIfam" id="TIGR00005">
    <property type="entry name" value="rluA_subfam"/>
    <property type="match status" value="1"/>
</dbReference>
<dbReference type="Proteomes" id="UP000316688">
    <property type="component" value="Unassembled WGS sequence"/>
</dbReference>
<dbReference type="GO" id="GO:0003723">
    <property type="term" value="F:RNA binding"/>
    <property type="evidence" value="ECO:0007669"/>
    <property type="project" value="UniProtKB-KW"/>
</dbReference>
<evidence type="ECO:0000256" key="1">
    <source>
        <dbReference type="ARBA" id="ARBA00010876"/>
    </source>
</evidence>
<dbReference type="GO" id="GO:0000455">
    <property type="term" value="P:enzyme-directed rRNA pseudouridine synthesis"/>
    <property type="evidence" value="ECO:0007669"/>
    <property type="project" value="TreeGrafter"/>
</dbReference>
<evidence type="ECO:0000256" key="2">
    <source>
        <dbReference type="ARBA" id="ARBA00023235"/>
    </source>
</evidence>
<feature type="active site" evidence="4">
    <location>
        <position position="142"/>
    </location>
</feature>
<dbReference type="InterPro" id="IPR006225">
    <property type="entry name" value="PsdUridine_synth_RluC/D"/>
</dbReference>